<dbReference type="STRING" id="665126.ABB55_21100"/>
<accession>A0A0P6WI01</accession>
<dbReference type="RefSeq" id="WP_054360573.1">
    <property type="nucleotide sequence ID" value="NZ_LJYW01000001.1"/>
</dbReference>
<evidence type="ECO:0000313" key="4">
    <source>
        <dbReference type="Proteomes" id="UP000048984"/>
    </source>
</evidence>
<dbReference type="Pfam" id="PF13193">
    <property type="entry name" value="AMP-binding_C"/>
    <property type="match status" value="1"/>
</dbReference>
<dbReference type="InterPro" id="IPR020845">
    <property type="entry name" value="AMP-binding_CS"/>
</dbReference>
<dbReference type="SUPFAM" id="SSF56801">
    <property type="entry name" value="Acetyl-CoA synthetase-like"/>
    <property type="match status" value="1"/>
</dbReference>
<dbReference type="InterPro" id="IPR025110">
    <property type="entry name" value="AMP-bd_C"/>
</dbReference>
<name>A0A0P6WI01_9HYPH</name>
<dbReference type="Gene3D" id="3.40.50.12780">
    <property type="entry name" value="N-terminal domain of ligase-like"/>
    <property type="match status" value="1"/>
</dbReference>
<keyword evidence="4" id="KW-1185">Reference proteome</keyword>
<proteinExistence type="predicted"/>
<dbReference type="PANTHER" id="PTHR43201">
    <property type="entry name" value="ACYL-COA SYNTHETASE"/>
    <property type="match status" value="1"/>
</dbReference>
<gene>
    <name evidence="3" type="ORF">ABB55_21100</name>
</gene>
<organism evidence="3 4">
    <name type="scientific">Prosthecodimorpha hirschii</name>
    <dbReference type="NCBI Taxonomy" id="665126"/>
    <lineage>
        <taxon>Bacteria</taxon>
        <taxon>Pseudomonadati</taxon>
        <taxon>Pseudomonadota</taxon>
        <taxon>Alphaproteobacteria</taxon>
        <taxon>Hyphomicrobiales</taxon>
        <taxon>Ancalomicrobiaceae</taxon>
        <taxon>Prosthecodimorpha</taxon>
    </lineage>
</organism>
<dbReference type="InterPro" id="IPR042099">
    <property type="entry name" value="ANL_N_sf"/>
</dbReference>
<evidence type="ECO:0008006" key="5">
    <source>
        <dbReference type="Google" id="ProtNLM"/>
    </source>
</evidence>
<dbReference type="Gene3D" id="3.30.300.30">
    <property type="match status" value="1"/>
</dbReference>
<dbReference type="AlphaFoldDB" id="A0A0P6WI01"/>
<evidence type="ECO:0000313" key="3">
    <source>
        <dbReference type="EMBL" id="KPL54406.1"/>
    </source>
</evidence>
<protein>
    <recommendedName>
        <fullName evidence="5">AMP-dependent synthetase/ligase domain-containing protein</fullName>
    </recommendedName>
</protein>
<dbReference type="CDD" id="cd04433">
    <property type="entry name" value="AFD_class_I"/>
    <property type="match status" value="1"/>
</dbReference>
<dbReference type="PANTHER" id="PTHR43201:SF32">
    <property type="entry name" value="2-SUCCINYLBENZOATE--COA LIGASE, CHLOROPLASTIC_PEROXISOMAL"/>
    <property type="match status" value="1"/>
</dbReference>
<evidence type="ECO:0000259" key="2">
    <source>
        <dbReference type="Pfam" id="PF13193"/>
    </source>
</evidence>
<reference evidence="3 4" key="1">
    <citation type="submission" date="2015-09" db="EMBL/GenBank/DDBJ databases">
        <authorList>
            <person name="Jackson K.R."/>
            <person name="Lunt B.L."/>
            <person name="Fisher J.N.B."/>
            <person name="Gardner A.V."/>
            <person name="Bailey M.E."/>
            <person name="Deus L.M."/>
            <person name="Earl A.S."/>
            <person name="Gibby P.D."/>
            <person name="Hartmann K.A."/>
            <person name="Liu J.E."/>
            <person name="Manci A.M."/>
            <person name="Nielsen D.A."/>
            <person name="Solomon M.B."/>
            <person name="Breakwell D.P."/>
            <person name="Burnett S.H."/>
            <person name="Grose J.H."/>
        </authorList>
    </citation>
    <scope>NUCLEOTIDE SEQUENCE [LARGE SCALE GENOMIC DNA]</scope>
    <source>
        <strain evidence="3 4">16</strain>
    </source>
</reference>
<dbReference type="InterPro" id="IPR000873">
    <property type="entry name" value="AMP-dep_synth/lig_dom"/>
</dbReference>
<dbReference type="InterPro" id="IPR045851">
    <property type="entry name" value="AMP-bd_C_sf"/>
</dbReference>
<dbReference type="Proteomes" id="UP000048984">
    <property type="component" value="Unassembled WGS sequence"/>
</dbReference>
<sequence>MNFHEHVLFQAKTWPEKPALILSDRVVTYGMMGQGIRGVARTLAAAGIGRGDVVGFQIDLPSWNLILSCALAHLGAIGAAFGGQDPIDRLGVAFKAVIGQTDLSARTRHRCLVMTERWFDLAPETRPVRFEDDAVIRVVFSSGTTGTPKPLAFTALSLRERLQVVRLSIGYRAVDRLMILLGLSTAYGLVFALEALSCGASLVLPPDTGAAIRMAALYGAEGMIASPRAAELMIEDLRRSPAPMPALSMAVIGGGLLSPALAEAVMAHLCKNAVCVYGSTETGAMAWAPLDRLRVPGAVGFIASTADTEIVDDQDRPVAAGIEGHVRTRSPADARPYGDADPAAFGFDADGWHRPGDLARIEANGLLILTGRTDHLINSGGAKTAPETIEAAFAGAPGITDIAVVAVPSAIGRPAIVALVVAGADYREATLADWAARNVRSATFDRFVPVKAIPRTENGKIARGEVRRLAAAALGA</sequence>
<comment type="caution">
    <text evidence="3">The sequence shown here is derived from an EMBL/GenBank/DDBJ whole genome shotgun (WGS) entry which is preliminary data.</text>
</comment>
<dbReference type="EMBL" id="LJYW01000001">
    <property type="protein sequence ID" value="KPL54406.1"/>
    <property type="molecule type" value="Genomic_DNA"/>
</dbReference>
<dbReference type="GO" id="GO:0031956">
    <property type="term" value="F:medium-chain fatty acid-CoA ligase activity"/>
    <property type="evidence" value="ECO:0007669"/>
    <property type="project" value="TreeGrafter"/>
</dbReference>
<feature type="domain" description="AMP-dependent synthetase/ligase" evidence="1">
    <location>
        <begin position="10"/>
        <end position="337"/>
    </location>
</feature>
<feature type="domain" description="AMP-binding enzyme C-terminal" evidence="2">
    <location>
        <begin position="389"/>
        <end position="460"/>
    </location>
</feature>
<evidence type="ECO:0000259" key="1">
    <source>
        <dbReference type="Pfam" id="PF00501"/>
    </source>
</evidence>
<dbReference type="PROSITE" id="PS00455">
    <property type="entry name" value="AMP_BINDING"/>
    <property type="match status" value="1"/>
</dbReference>
<dbReference type="Pfam" id="PF00501">
    <property type="entry name" value="AMP-binding"/>
    <property type="match status" value="1"/>
</dbReference>
<dbReference type="GO" id="GO:0006631">
    <property type="term" value="P:fatty acid metabolic process"/>
    <property type="evidence" value="ECO:0007669"/>
    <property type="project" value="TreeGrafter"/>
</dbReference>
<reference evidence="3 4" key="2">
    <citation type="submission" date="2015-10" db="EMBL/GenBank/DDBJ databases">
        <title>Draft Genome Sequence of Prosthecomicrobium hirschii ATCC 27832.</title>
        <authorList>
            <person name="Daniel J."/>
            <person name="Givan S.A."/>
            <person name="Brun Y.V."/>
            <person name="Brown P.J."/>
        </authorList>
    </citation>
    <scope>NUCLEOTIDE SEQUENCE [LARGE SCALE GENOMIC DNA]</scope>
    <source>
        <strain evidence="3 4">16</strain>
    </source>
</reference>